<feature type="transmembrane region" description="Helical" evidence="1">
    <location>
        <begin position="84"/>
        <end position="104"/>
    </location>
</feature>
<protein>
    <submittedName>
        <fullName evidence="2">Uncharacterized protein</fullName>
    </submittedName>
</protein>
<gene>
    <name evidence="2" type="ORF">C6N14_00190</name>
</gene>
<dbReference type="Proteomes" id="UP000244022">
    <property type="component" value="Unassembled WGS sequence"/>
</dbReference>
<evidence type="ECO:0000256" key="1">
    <source>
        <dbReference type="SAM" id="Phobius"/>
    </source>
</evidence>
<keyword evidence="1" id="KW-0812">Transmembrane</keyword>
<feature type="transmembrane region" description="Helical" evidence="1">
    <location>
        <begin position="195"/>
        <end position="213"/>
    </location>
</feature>
<evidence type="ECO:0000313" key="3">
    <source>
        <dbReference type="Proteomes" id="UP000244022"/>
    </source>
</evidence>
<organism evidence="2 3">
    <name type="scientific">Enterococcus mundtii</name>
    <dbReference type="NCBI Taxonomy" id="53346"/>
    <lineage>
        <taxon>Bacteria</taxon>
        <taxon>Bacillati</taxon>
        <taxon>Bacillota</taxon>
        <taxon>Bacilli</taxon>
        <taxon>Lactobacillales</taxon>
        <taxon>Enterococcaceae</taxon>
        <taxon>Enterococcus</taxon>
    </lineage>
</organism>
<dbReference type="EMBL" id="PYGR01000001">
    <property type="protein sequence ID" value="PTO37468.1"/>
    <property type="molecule type" value="Genomic_DNA"/>
</dbReference>
<evidence type="ECO:0000313" key="2">
    <source>
        <dbReference type="EMBL" id="PTO37468.1"/>
    </source>
</evidence>
<keyword evidence="1" id="KW-0472">Membrane</keyword>
<name>A0A2T5DGI2_ENTMU</name>
<dbReference type="AlphaFoldDB" id="A0A2T5DGI2"/>
<feature type="transmembrane region" description="Helical" evidence="1">
    <location>
        <begin position="124"/>
        <end position="141"/>
    </location>
</feature>
<reference evidence="2 3" key="1">
    <citation type="submission" date="2018-03" db="EMBL/GenBank/DDBJ databases">
        <title>Draft genome sequences of four Enterococcus mundtii strains isolated from beef slaughterhouses in Kenya.</title>
        <authorList>
            <person name="Wambui J."/>
            <person name="Stevens M."/>
            <person name="Njage P."/>
            <person name="Stephan R."/>
            <person name="Tasara T."/>
        </authorList>
    </citation>
    <scope>NUCLEOTIDE SEQUENCE [LARGE SCALE GENOMIC DNA]</scope>
    <source>
        <strain evidence="2 3">H18-EM</strain>
    </source>
</reference>
<feature type="transmembrane region" description="Helical" evidence="1">
    <location>
        <begin position="40"/>
        <end position="64"/>
    </location>
</feature>
<feature type="transmembrane region" description="Helical" evidence="1">
    <location>
        <begin position="147"/>
        <end position="164"/>
    </location>
</feature>
<dbReference type="RefSeq" id="WP_104776003.1">
    <property type="nucleotide sequence ID" value="NZ_JADNBP010000005.1"/>
</dbReference>
<comment type="caution">
    <text evidence="2">The sequence shown here is derived from an EMBL/GenBank/DDBJ whole genome shotgun (WGS) entry which is preliminary data.</text>
</comment>
<feature type="transmembrane region" description="Helical" evidence="1">
    <location>
        <begin position="225"/>
        <end position="250"/>
    </location>
</feature>
<keyword evidence="1" id="KW-1133">Transmembrane helix</keyword>
<sequence length="303" mass="35592">MKQLFNATFEESLNLCDDTFVTFMNKDVNQLPDPTGGKKVVARVIGVLLLVFLIGINYLIAVISTKISKGELGTSTVPTPEINFLPMWSFYLLFCIWLILVFIFRDKGEYYLTRIRGQFNLNLYIIWLVIEMNLLFITVFFKPLTILGMLFVLGSIGLVGYVVFRSKKRTIEYVLYEVERKKDRVDILVDNVMKLAIKYGWMVVIIVMIWKFVFPNSDEVRTDFVGFIGMLGMWIAMDIAIIFAEAYLYFPYLLQGYYKKKYTEQYRNWERKSQLEWYGEKHFNKHIKGTDREETTKTQGVDI</sequence>
<accession>A0A2T5DGI2</accession>
<proteinExistence type="predicted"/>